<evidence type="ECO:0000256" key="14">
    <source>
        <dbReference type="PROSITE-ProRule" id="PRU00125"/>
    </source>
</evidence>
<sequence length="410" mass="45913">MFNVQTKTTPLTIQQRIRIRIINHLIIIIIIIIIINIPVCAGCNQHIVDRFILKVLDRHWHSKCLKCSDCQSQLADKCFSRGDSVYCKDDFFKRFGTKCAACQQGIPPTQVVRRAQDFVYHLHCFACVVCKRQLATGDEYYLMEDSRLVCKADYETAKQREADSTAKRPRTTITAKQLETLKNAYNNSPKPARHVREQLSSETGLDMRVVQVWFQNRRAKEKRLKKDAGRQRWGQYFRNMKRSRGSSKSDKDSTQEEGIDSDAEVSFTDEPPMSELGHSNGIYSSLSESSPALSRQGGGHPPFPLEHGAIIPSQEQYHDIQASSPYSLPQSPGSLQALPRHQPLISSLVYPESSLPMVCQSGGQNMTPGVRMMAGGNGPSSDLSTGSSGGYPDFPTSPASWLDEVDHAQF</sequence>
<evidence type="ECO:0000259" key="19">
    <source>
        <dbReference type="PROSITE" id="PS50071"/>
    </source>
</evidence>
<keyword evidence="6 14" id="KW-0440">LIM domain</keyword>
<feature type="transmembrane region" description="Helical" evidence="17">
    <location>
        <begin position="21"/>
        <end position="39"/>
    </location>
</feature>
<keyword evidence="2 14" id="KW-0479">Metal-binding</keyword>
<dbReference type="FunFam" id="1.10.10.60:FF:000219">
    <property type="entry name" value="LIM/homeobox protein Lhx3"/>
    <property type="match status" value="1"/>
</dbReference>
<dbReference type="GO" id="GO:0000977">
    <property type="term" value="F:RNA polymerase II transcription regulatory region sequence-specific DNA binding"/>
    <property type="evidence" value="ECO:0007669"/>
    <property type="project" value="TreeGrafter"/>
</dbReference>
<dbReference type="CDD" id="cd00086">
    <property type="entry name" value="homeodomain"/>
    <property type="match status" value="1"/>
</dbReference>
<dbReference type="CDD" id="cd09376">
    <property type="entry name" value="LIM2_Lhx3_Lhx4"/>
    <property type="match status" value="1"/>
</dbReference>
<evidence type="ECO:0000313" key="21">
    <source>
        <dbReference type="Proteomes" id="UP000472262"/>
    </source>
</evidence>
<evidence type="ECO:0000256" key="3">
    <source>
        <dbReference type="ARBA" id="ARBA00022737"/>
    </source>
</evidence>
<dbReference type="InterPro" id="IPR017970">
    <property type="entry name" value="Homeobox_CS"/>
</dbReference>
<keyword evidence="17" id="KW-1133">Transmembrane helix</keyword>
<comment type="subcellular location">
    <subcellularLocation>
        <location evidence="1 13 15">Nucleus</location>
    </subcellularLocation>
</comment>
<evidence type="ECO:0000256" key="11">
    <source>
        <dbReference type="ARBA" id="ARBA00023242"/>
    </source>
</evidence>
<evidence type="ECO:0000256" key="13">
    <source>
        <dbReference type="PROSITE-ProRule" id="PRU00108"/>
    </source>
</evidence>
<dbReference type="SMART" id="SM00132">
    <property type="entry name" value="LIM"/>
    <property type="match status" value="2"/>
</dbReference>
<keyword evidence="17" id="KW-0472">Membrane</keyword>
<dbReference type="InterPro" id="IPR050453">
    <property type="entry name" value="LIM_Homeobox_TF"/>
</dbReference>
<proteinExistence type="predicted"/>
<gene>
    <name evidence="20" type="primary">LOC107562329</name>
</gene>
<keyword evidence="21" id="KW-1185">Reference proteome</keyword>
<evidence type="ECO:0000256" key="6">
    <source>
        <dbReference type="ARBA" id="ARBA00023038"/>
    </source>
</evidence>
<evidence type="ECO:0000256" key="9">
    <source>
        <dbReference type="ARBA" id="ARBA00023159"/>
    </source>
</evidence>
<dbReference type="AlphaFoldDB" id="A0A672RZI3"/>
<dbReference type="Gene3D" id="1.10.10.60">
    <property type="entry name" value="Homeodomain-like"/>
    <property type="match status" value="1"/>
</dbReference>
<feature type="domain" description="LIM zinc-binding" evidence="18">
    <location>
        <begin position="98"/>
        <end position="160"/>
    </location>
</feature>
<evidence type="ECO:0000256" key="1">
    <source>
        <dbReference type="ARBA" id="ARBA00004123"/>
    </source>
</evidence>
<evidence type="ECO:0000256" key="7">
    <source>
        <dbReference type="ARBA" id="ARBA00023125"/>
    </source>
</evidence>
<dbReference type="GO" id="GO:0030182">
    <property type="term" value="P:neuron differentiation"/>
    <property type="evidence" value="ECO:0007669"/>
    <property type="project" value="TreeGrafter"/>
</dbReference>
<feature type="compositionally biased region" description="Low complexity" evidence="16">
    <location>
        <begin position="284"/>
        <end position="294"/>
    </location>
</feature>
<evidence type="ECO:0000256" key="4">
    <source>
        <dbReference type="ARBA" id="ARBA00022833"/>
    </source>
</evidence>
<feature type="DNA-binding region" description="Homeobox" evidence="13">
    <location>
        <begin position="166"/>
        <end position="225"/>
    </location>
</feature>
<keyword evidence="4 14" id="KW-0862">Zinc</keyword>
<dbReference type="InterPro" id="IPR049593">
    <property type="entry name" value="Lhx3_LIM1"/>
</dbReference>
<dbReference type="Pfam" id="PF00046">
    <property type="entry name" value="Homeodomain"/>
    <property type="match status" value="1"/>
</dbReference>
<feature type="region of interest" description="Disordered" evidence="16">
    <location>
        <begin position="369"/>
        <end position="410"/>
    </location>
</feature>
<keyword evidence="9" id="KW-0010">Activator</keyword>
<evidence type="ECO:0000256" key="8">
    <source>
        <dbReference type="ARBA" id="ARBA00023155"/>
    </source>
</evidence>
<feature type="domain" description="Homeobox" evidence="19">
    <location>
        <begin position="164"/>
        <end position="224"/>
    </location>
</feature>
<evidence type="ECO:0000256" key="10">
    <source>
        <dbReference type="ARBA" id="ARBA00023163"/>
    </source>
</evidence>
<dbReference type="SUPFAM" id="SSF57716">
    <property type="entry name" value="Glucocorticoid receptor-like (DNA-binding domain)"/>
    <property type="match status" value="2"/>
</dbReference>
<dbReference type="FunFam" id="2.10.110.10:FF:000120">
    <property type="entry name" value="Insulin gene enhancer protein ISL-2"/>
    <property type="match status" value="1"/>
</dbReference>
<feature type="region of interest" description="Disordered" evidence="16">
    <location>
        <begin position="221"/>
        <end position="308"/>
    </location>
</feature>
<dbReference type="InParanoid" id="A0A672RZI3"/>
<reference evidence="20" key="1">
    <citation type="submission" date="2025-08" db="UniProtKB">
        <authorList>
            <consortium name="Ensembl"/>
        </authorList>
    </citation>
    <scope>IDENTIFICATION</scope>
</reference>
<dbReference type="InterPro" id="IPR009057">
    <property type="entry name" value="Homeodomain-like_sf"/>
</dbReference>
<feature type="domain" description="LIM zinc-binding" evidence="18">
    <location>
        <begin position="38"/>
        <end position="97"/>
    </location>
</feature>
<dbReference type="Gene3D" id="2.10.110.10">
    <property type="entry name" value="Cysteine Rich Protein"/>
    <property type="match status" value="2"/>
</dbReference>
<keyword evidence="3" id="KW-0677">Repeat</keyword>
<name>A0A672RZI3_SINGR</name>
<dbReference type="PROSITE" id="PS50071">
    <property type="entry name" value="HOMEOBOX_2"/>
    <property type="match status" value="1"/>
</dbReference>
<keyword evidence="10" id="KW-0804">Transcription</keyword>
<evidence type="ECO:0000256" key="5">
    <source>
        <dbReference type="ARBA" id="ARBA00023015"/>
    </source>
</evidence>
<accession>A0A672RZI3</accession>
<dbReference type="Proteomes" id="UP000472262">
    <property type="component" value="Unassembled WGS sequence"/>
</dbReference>
<dbReference type="FunFam" id="2.10.110.10:FF:000032">
    <property type="entry name" value="LIM/homeobox protein Lhx3"/>
    <property type="match status" value="1"/>
</dbReference>
<evidence type="ECO:0000256" key="12">
    <source>
        <dbReference type="ARBA" id="ARBA00040543"/>
    </source>
</evidence>
<evidence type="ECO:0000256" key="2">
    <source>
        <dbReference type="ARBA" id="ARBA00022723"/>
    </source>
</evidence>
<evidence type="ECO:0000256" key="17">
    <source>
        <dbReference type="SAM" id="Phobius"/>
    </source>
</evidence>
<dbReference type="PROSITE" id="PS00478">
    <property type="entry name" value="LIM_DOMAIN_1"/>
    <property type="match status" value="2"/>
</dbReference>
<dbReference type="InterPro" id="IPR001356">
    <property type="entry name" value="HD"/>
</dbReference>
<organism evidence="20 21">
    <name type="scientific">Sinocyclocheilus grahami</name>
    <name type="common">Dianchi golden-line fish</name>
    <name type="synonym">Barbus grahami</name>
    <dbReference type="NCBI Taxonomy" id="75366"/>
    <lineage>
        <taxon>Eukaryota</taxon>
        <taxon>Metazoa</taxon>
        <taxon>Chordata</taxon>
        <taxon>Craniata</taxon>
        <taxon>Vertebrata</taxon>
        <taxon>Euteleostomi</taxon>
        <taxon>Actinopterygii</taxon>
        <taxon>Neopterygii</taxon>
        <taxon>Teleostei</taxon>
        <taxon>Ostariophysi</taxon>
        <taxon>Cypriniformes</taxon>
        <taxon>Cyprinidae</taxon>
        <taxon>Cyprininae</taxon>
        <taxon>Sinocyclocheilus</taxon>
    </lineage>
</organism>
<dbReference type="GO" id="GO:0000981">
    <property type="term" value="F:DNA-binding transcription factor activity, RNA polymerase II-specific"/>
    <property type="evidence" value="ECO:0007669"/>
    <property type="project" value="InterPro"/>
</dbReference>
<dbReference type="PROSITE" id="PS00027">
    <property type="entry name" value="HOMEOBOX_1"/>
    <property type="match status" value="1"/>
</dbReference>
<reference evidence="20" key="2">
    <citation type="submission" date="2025-09" db="UniProtKB">
        <authorList>
            <consortium name="Ensembl"/>
        </authorList>
    </citation>
    <scope>IDENTIFICATION</scope>
</reference>
<dbReference type="CDD" id="cd09467">
    <property type="entry name" value="LIM1_Lhx3b"/>
    <property type="match status" value="1"/>
</dbReference>
<dbReference type="GO" id="GO:0005634">
    <property type="term" value="C:nucleus"/>
    <property type="evidence" value="ECO:0007669"/>
    <property type="project" value="UniProtKB-SubCell"/>
</dbReference>
<evidence type="ECO:0000256" key="15">
    <source>
        <dbReference type="RuleBase" id="RU000682"/>
    </source>
</evidence>
<keyword evidence="17" id="KW-0812">Transmembrane</keyword>
<evidence type="ECO:0000256" key="16">
    <source>
        <dbReference type="SAM" id="MobiDB-lite"/>
    </source>
</evidence>
<dbReference type="Ensembl" id="ENSSGRT00000100675.1">
    <property type="protein sequence ID" value="ENSSGRP00000094607.1"/>
    <property type="gene ID" value="ENSSGRG00000047321.1"/>
</dbReference>
<dbReference type="SMART" id="SM00389">
    <property type="entry name" value="HOX"/>
    <property type="match status" value="1"/>
</dbReference>
<keyword evidence="8 13" id="KW-0371">Homeobox</keyword>
<dbReference type="SUPFAM" id="SSF46689">
    <property type="entry name" value="Homeodomain-like"/>
    <property type="match status" value="1"/>
</dbReference>
<dbReference type="PROSITE" id="PS50023">
    <property type="entry name" value="LIM_DOMAIN_2"/>
    <property type="match status" value="2"/>
</dbReference>
<keyword evidence="7 13" id="KW-0238">DNA-binding</keyword>
<dbReference type="InterPro" id="IPR049594">
    <property type="entry name" value="Lhx3/4-like_LIM2"/>
</dbReference>
<dbReference type="PANTHER" id="PTHR24208">
    <property type="entry name" value="LIM/HOMEOBOX PROTEIN LHX"/>
    <property type="match status" value="1"/>
</dbReference>
<dbReference type="Pfam" id="PF00412">
    <property type="entry name" value="LIM"/>
    <property type="match status" value="2"/>
</dbReference>
<dbReference type="OMA" id="QDAHEAN"/>
<dbReference type="PANTHER" id="PTHR24208:SF91">
    <property type="entry name" value="LIM_HOMEOBOX PROTEIN LHX3"/>
    <property type="match status" value="1"/>
</dbReference>
<keyword evidence="5" id="KW-0805">Transcription regulation</keyword>
<keyword evidence="11 13" id="KW-0539">Nucleus</keyword>
<dbReference type="GO" id="GO:0008270">
    <property type="term" value="F:zinc ion binding"/>
    <property type="evidence" value="ECO:0007669"/>
    <property type="project" value="InterPro"/>
</dbReference>
<protein>
    <recommendedName>
        <fullName evidence="12">LIM/homeobox protein Lhx3</fullName>
    </recommendedName>
</protein>
<evidence type="ECO:0000259" key="18">
    <source>
        <dbReference type="PROSITE" id="PS50023"/>
    </source>
</evidence>
<dbReference type="InterPro" id="IPR001781">
    <property type="entry name" value="Znf_LIM"/>
</dbReference>
<evidence type="ECO:0000313" key="20">
    <source>
        <dbReference type="Ensembl" id="ENSSGRP00000094607.1"/>
    </source>
</evidence>